<gene>
    <name evidence="2" type="ORF">CferDRAFT_0167</name>
</gene>
<sequence length="93" mass="10472">MEKAVAYLVAHPVIFFIAVIISIIIVFSFLRRIMRLFIVVAAILVLYAAYLQVTGGHTLEAFQHLGQWFSNALHGITGMFGFLFDLLKFPKKG</sequence>
<dbReference type="EMBL" id="AASE01000029">
    <property type="protein sequence ID" value="EAT58160.1"/>
    <property type="molecule type" value="Genomic_DNA"/>
</dbReference>
<keyword evidence="1" id="KW-1133">Transmembrane helix</keyword>
<keyword evidence="1" id="KW-0472">Membrane</keyword>
<dbReference type="RefSeq" id="WP_006367244.1">
    <property type="nucleotide sequence ID" value="NZ_AASE01000029.1"/>
</dbReference>
<feature type="transmembrane region" description="Helical" evidence="1">
    <location>
        <begin position="36"/>
        <end position="53"/>
    </location>
</feature>
<keyword evidence="3" id="KW-1185">Reference proteome</keyword>
<feature type="transmembrane region" description="Helical" evidence="1">
    <location>
        <begin position="65"/>
        <end position="87"/>
    </location>
</feature>
<evidence type="ECO:0000313" key="2">
    <source>
        <dbReference type="EMBL" id="EAT58160.1"/>
    </source>
</evidence>
<dbReference type="OrthoDB" id="598244at2"/>
<reference evidence="2 3" key="1">
    <citation type="submission" date="2006-07" db="EMBL/GenBank/DDBJ databases">
        <title>Annotation of the draft genome assembly of Chlorobium ferroxidans DSM 13031.</title>
        <authorList>
            <consortium name="US DOE Joint Genome Institute (JGI-ORNL)"/>
            <person name="Larimer F."/>
            <person name="Land M."/>
            <person name="Hauser L."/>
        </authorList>
    </citation>
    <scope>NUCLEOTIDE SEQUENCE [LARGE SCALE GENOMIC DNA]</scope>
    <source>
        <strain evidence="2 3">DSM 13031</strain>
    </source>
</reference>
<evidence type="ECO:0000313" key="3">
    <source>
        <dbReference type="Proteomes" id="UP000004162"/>
    </source>
</evidence>
<proteinExistence type="predicted"/>
<reference evidence="2 3" key="2">
    <citation type="submission" date="2006-07" db="EMBL/GenBank/DDBJ databases">
        <title>Sequencing of the draft genome and assembly of Chlorobium ferroxidans DSM 13031.</title>
        <authorList>
            <consortium name="US DOE Joint Genome Institute (JGI-PGF)"/>
            <person name="Copeland A."/>
            <person name="Lucas S."/>
            <person name="Lapidus A."/>
            <person name="Barry K."/>
            <person name="Glavina del Rio T."/>
            <person name="Dalin E."/>
            <person name="Tice H."/>
            <person name="Bruce D."/>
            <person name="Pitluck S."/>
            <person name="Richardson P."/>
        </authorList>
    </citation>
    <scope>NUCLEOTIDE SEQUENCE [LARGE SCALE GENOMIC DNA]</scope>
    <source>
        <strain evidence="2 3">DSM 13031</strain>
    </source>
</reference>
<dbReference type="Proteomes" id="UP000004162">
    <property type="component" value="Unassembled WGS sequence"/>
</dbReference>
<feature type="transmembrane region" description="Helical" evidence="1">
    <location>
        <begin position="6"/>
        <end position="29"/>
    </location>
</feature>
<organism evidence="2 3">
    <name type="scientific">Chlorobium ferrooxidans DSM 13031</name>
    <dbReference type="NCBI Taxonomy" id="377431"/>
    <lineage>
        <taxon>Bacteria</taxon>
        <taxon>Pseudomonadati</taxon>
        <taxon>Chlorobiota</taxon>
        <taxon>Chlorobiia</taxon>
        <taxon>Chlorobiales</taxon>
        <taxon>Chlorobiaceae</taxon>
        <taxon>Chlorobium/Pelodictyon group</taxon>
        <taxon>Chlorobium</taxon>
    </lineage>
</organism>
<keyword evidence="1" id="KW-0812">Transmembrane</keyword>
<comment type="caution">
    <text evidence="2">The sequence shown here is derived from an EMBL/GenBank/DDBJ whole genome shotgun (WGS) entry which is preliminary data.</text>
</comment>
<accession>Q0YPD0</accession>
<evidence type="ECO:0000256" key="1">
    <source>
        <dbReference type="SAM" id="Phobius"/>
    </source>
</evidence>
<name>Q0YPD0_9CHLB</name>
<dbReference type="AlphaFoldDB" id="Q0YPD0"/>
<protein>
    <submittedName>
        <fullName evidence="2">Uncharacterized protein</fullName>
    </submittedName>
</protein>